<dbReference type="PANTHER" id="PTHR43174:SF3">
    <property type="entry name" value="UDP-N-ACETYLGLUCOSAMINE 2-EPIMERASE"/>
    <property type="match status" value="1"/>
</dbReference>
<dbReference type="InterPro" id="IPR003331">
    <property type="entry name" value="UDP_GlcNAc_Epimerase_2_dom"/>
</dbReference>
<evidence type="ECO:0000259" key="1">
    <source>
        <dbReference type="Pfam" id="PF02350"/>
    </source>
</evidence>
<feature type="domain" description="UDP-N-acetylglucosamine 2-epimerase" evidence="1">
    <location>
        <begin position="24"/>
        <end position="357"/>
    </location>
</feature>
<comment type="caution">
    <text evidence="2">The sequence shown here is derived from an EMBL/GenBank/DDBJ whole genome shotgun (WGS) entry which is preliminary data.</text>
</comment>
<dbReference type="CDD" id="cd03786">
    <property type="entry name" value="GTB_UDP-GlcNAc_2-Epimerase"/>
    <property type="match status" value="1"/>
</dbReference>
<dbReference type="SUPFAM" id="SSF53756">
    <property type="entry name" value="UDP-Glycosyltransferase/glycogen phosphorylase"/>
    <property type="match status" value="1"/>
</dbReference>
<sequence length="373" mass="42163">MKKLLFITGTRADFGKLKPLLNLVQNSSEFELHLIVTGMHMMSSYGSAYLEVLKQGYKNVYLINNQFLNEPMSSVLGNTINLFSRFFSEIKPDMVFIHGDRLEALAGAISGAFENILVCHIEGGEISGTIDESIRHAVSKFAHLHLVSNKEAKNLLIRMGEDESKIFIIGSPDLDIMASDNLPSLKETFIHYNIGFENYAISLFHPVTTENTLMQKYAKSYFNALKNSSLNYIVIFPNNDNGSKFIINGISNLKDLKNFKIFPSIRFEYFLTLLKNSKFIIGNSSAGVREAPFYGVGAINVGTRQNGRVKNINSIINTSYDEDEILKAINLLKNSPKFEINKEFGFGDSVSRFKEFLNNDEIWKTNLQKRFVL</sequence>
<evidence type="ECO:0000313" key="2">
    <source>
        <dbReference type="EMBL" id="MCZ6161772.1"/>
    </source>
</evidence>
<name>A0A9Q4KPE5_9BACT</name>
<accession>A0A9Q4KPE5</accession>
<dbReference type="EMBL" id="JAPXGP010000003">
    <property type="protein sequence ID" value="MCZ6161772.1"/>
    <property type="molecule type" value="Genomic_DNA"/>
</dbReference>
<dbReference type="Pfam" id="PF02350">
    <property type="entry name" value="Epimerase_2"/>
    <property type="match status" value="1"/>
</dbReference>
<proteinExistence type="predicted"/>
<reference evidence="2" key="1">
    <citation type="submission" date="2022-12" db="EMBL/GenBank/DDBJ databases">
        <title>Species Delineation and Comparative Genomics within the Campylobacter ureolyticus Complex.</title>
        <authorList>
            <person name="Maki J."/>
            <person name="Howard M."/>
            <person name="Connelly S."/>
            <person name="Hardy D.J."/>
            <person name="Cameron A."/>
        </authorList>
    </citation>
    <scope>NUCLEOTIDE SEQUENCE</scope>
    <source>
        <strain evidence="2">URMC_786</strain>
    </source>
</reference>
<dbReference type="AlphaFoldDB" id="A0A9Q4KPE5"/>
<dbReference type="NCBIfam" id="TIGR03568">
    <property type="entry name" value="NeuC_NnaA"/>
    <property type="match status" value="1"/>
</dbReference>
<keyword evidence="2" id="KW-0326">Glycosidase</keyword>
<gene>
    <name evidence="2" type="primary">neuC</name>
    <name evidence="2" type="ORF">O6B92_05410</name>
</gene>
<dbReference type="InterPro" id="IPR029767">
    <property type="entry name" value="WecB-like"/>
</dbReference>
<protein>
    <submittedName>
        <fullName evidence="2">UDP-N-acetylglucosamine 2-epimerase</fullName>
        <ecNumber evidence="2">3.2.1.183</ecNumber>
    </submittedName>
</protein>
<evidence type="ECO:0000313" key="3">
    <source>
        <dbReference type="Proteomes" id="UP001075461"/>
    </source>
</evidence>
<dbReference type="Proteomes" id="UP001075461">
    <property type="component" value="Unassembled WGS sequence"/>
</dbReference>
<dbReference type="Gene3D" id="3.40.50.2000">
    <property type="entry name" value="Glycogen Phosphorylase B"/>
    <property type="match status" value="2"/>
</dbReference>
<dbReference type="EC" id="3.2.1.183" evidence="2"/>
<dbReference type="PANTHER" id="PTHR43174">
    <property type="entry name" value="UDP-N-ACETYLGLUCOSAMINE 2-EPIMERASE"/>
    <property type="match status" value="1"/>
</dbReference>
<dbReference type="InterPro" id="IPR020004">
    <property type="entry name" value="UDP-GlcNAc_Epase"/>
</dbReference>
<dbReference type="GO" id="GO:0006047">
    <property type="term" value="P:UDP-N-acetylglucosamine metabolic process"/>
    <property type="evidence" value="ECO:0007669"/>
    <property type="project" value="InterPro"/>
</dbReference>
<keyword evidence="2" id="KW-0378">Hydrolase</keyword>
<dbReference type="RefSeq" id="WP_269480113.1">
    <property type="nucleotide sequence ID" value="NZ_JAPXGP010000003.1"/>
</dbReference>
<organism evidence="2 3">
    <name type="scientific">Campylobacter ureolyticus</name>
    <dbReference type="NCBI Taxonomy" id="827"/>
    <lineage>
        <taxon>Bacteria</taxon>
        <taxon>Pseudomonadati</taxon>
        <taxon>Campylobacterota</taxon>
        <taxon>Epsilonproteobacteria</taxon>
        <taxon>Campylobacterales</taxon>
        <taxon>Campylobacteraceae</taxon>
        <taxon>Campylobacter</taxon>
    </lineage>
</organism>
<dbReference type="GO" id="GO:0004553">
    <property type="term" value="F:hydrolase activity, hydrolyzing O-glycosyl compounds"/>
    <property type="evidence" value="ECO:0007669"/>
    <property type="project" value="InterPro"/>
</dbReference>